<accession>A0A7J6L7C7</accession>
<evidence type="ECO:0000313" key="1">
    <source>
        <dbReference type="EMBL" id="KAF4655098.1"/>
    </source>
</evidence>
<dbReference type="AlphaFoldDB" id="A0A7J6L7C7"/>
<organism evidence="1 2">
    <name type="scientific">Perkinsus chesapeaki</name>
    <name type="common">Clam parasite</name>
    <name type="synonym">Perkinsus andrewsi</name>
    <dbReference type="NCBI Taxonomy" id="330153"/>
    <lineage>
        <taxon>Eukaryota</taxon>
        <taxon>Sar</taxon>
        <taxon>Alveolata</taxon>
        <taxon>Perkinsozoa</taxon>
        <taxon>Perkinsea</taxon>
        <taxon>Perkinsida</taxon>
        <taxon>Perkinsidae</taxon>
        <taxon>Perkinsus</taxon>
    </lineage>
</organism>
<dbReference type="OrthoDB" id="10464940at2759"/>
<reference evidence="1 2" key="1">
    <citation type="submission" date="2020-04" db="EMBL/GenBank/DDBJ databases">
        <title>Perkinsus chesapeaki whole genome sequence.</title>
        <authorList>
            <person name="Bogema D.R."/>
        </authorList>
    </citation>
    <scope>NUCLEOTIDE SEQUENCE [LARGE SCALE GENOMIC DNA]</scope>
    <source>
        <strain evidence="1">ATCC PRA-425</strain>
    </source>
</reference>
<protein>
    <submittedName>
        <fullName evidence="1">Uncharacterized protein</fullName>
    </submittedName>
</protein>
<evidence type="ECO:0000313" key="2">
    <source>
        <dbReference type="Proteomes" id="UP000591131"/>
    </source>
</evidence>
<name>A0A7J6L7C7_PERCH</name>
<feature type="non-terminal residue" evidence="1">
    <location>
        <position position="1"/>
    </location>
</feature>
<dbReference type="EMBL" id="JAAPAO010000678">
    <property type="protein sequence ID" value="KAF4655098.1"/>
    <property type="molecule type" value="Genomic_DNA"/>
</dbReference>
<dbReference type="Proteomes" id="UP000591131">
    <property type="component" value="Unassembled WGS sequence"/>
</dbReference>
<sequence length="130" mass="14903">VFGALSPTGLTSQLRWCRAAFTERTRLYCWVHMLRTVRGWSSSFINTKTEGSAKSASSKRGDFYRDLKVLHCCGSDSLFEDAVNLLEKKWYPTYPSLWEKFEATEVRRRGTLEPTESWELSLTTAVPLKA</sequence>
<keyword evidence="2" id="KW-1185">Reference proteome</keyword>
<comment type="caution">
    <text evidence="1">The sequence shown here is derived from an EMBL/GenBank/DDBJ whole genome shotgun (WGS) entry which is preliminary data.</text>
</comment>
<gene>
    <name evidence="1" type="ORF">FOL47_009571</name>
</gene>
<proteinExistence type="predicted"/>